<reference evidence="1" key="1">
    <citation type="journal article" date="2015" name="Nature">
        <title>Complex archaea that bridge the gap between prokaryotes and eukaryotes.</title>
        <authorList>
            <person name="Spang A."/>
            <person name="Saw J.H."/>
            <person name="Jorgensen S.L."/>
            <person name="Zaremba-Niedzwiedzka K."/>
            <person name="Martijn J."/>
            <person name="Lind A.E."/>
            <person name="van Eijk R."/>
            <person name="Schleper C."/>
            <person name="Guy L."/>
            <person name="Ettema T.J."/>
        </authorList>
    </citation>
    <scope>NUCLEOTIDE SEQUENCE</scope>
</reference>
<gene>
    <name evidence="1" type="ORF">LCGC14_2972050</name>
</gene>
<organism evidence="1">
    <name type="scientific">marine sediment metagenome</name>
    <dbReference type="NCBI Taxonomy" id="412755"/>
    <lineage>
        <taxon>unclassified sequences</taxon>
        <taxon>metagenomes</taxon>
        <taxon>ecological metagenomes</taxon>
    </lineage>
</organism>
<dbReference type="AlphaFoldDB" id="A0A0F8X941"/>
<proteinExistence type="predicted"/>
<evidence type="ECO:0000313" key="1">
    <source>
        <dbReference type="EMBL" id="KKK65647.1"/>
    </source>
</evidence>
<comment type="caution">
    <text evidence="1">The sequence shown here is derived from an EMBL/GenBank/DDBJ whole genome shotgun (WGS) entry which is preliminary data.</text>
</comment>
<dbReference type="EMBL" id="LAZR01060448">
    <property type="protein sequence ID" value="KKK65647.1"/>
    <property type="molecule type" value="Genomic_DNA"/>
</dbReference>
<name>A0A0F8X941_9ZZZZ</name>
<sequence>MNNLDAFRMLWEIDVAITSERQAAPCEPWRYWNVRIIFNMGLLQGKGACSCDGVFLDDTIAEALEDANKIIKRYVEEHGSEPLDDCLVEYRKNCEEALKELE</sequence>
<accession>A0A0F8X941</accession>
<protein>
    <submittedName>
        <fullName evidence="1">Uncharacterized protein</fullName>
    </submittedName>
</protein>